<dbReference type="SUPFAM" id="SSF50104">
    <property type="entry name" value="Translation proteins SH3-like domain"/>
    <property type="match status" value="1"/>
</dbReference>
<dbReference type="GO" id="GO:0003735">
    <property type="term" value="F:structural constituent of ribosome"/>
    <property type="evidence" value="ECO:0007669"/>
    <property type="project" value="InterPro"/>
</dbReference>
<dbReference type="GO" id="GO:0005840">
    <property type="term" value="C:ribosome"/>
    <property type="evidence" value="ECO:0007669"/>
    <property type="project" value="UniProtKB-KW"/>
</dbReference>
<keyword evidence="14" id="KW-1185">Reference proteome</keyword>
<dbReference type="EMBL" id="FPBV01000006">
    <property type="protein sequence ID" value="SFU68889.1"/>
    <property type="molecule type" value="Genomic_DNA"/>
</dbReference>
<comment type="function">
    <text evidence="9 10">One of the proteins that surrounds the polypeptide exit tunnel on the outside of the subunit.</text>
</comment>
<evidence type="ECO:0000313" key="14">
    <source>
        <dbReference type="Proteomes" id="UP000183508"/>
    </source>
</evidence>
<dbReference type="Pfam" id="PF00467">
    <property type="entry name" value="KOW"/>
    <property type="match status" value="1"/>
</dbReference>
<evidence type="ECO:0000256" key="2">
    <source>
        <dbReference type="ARBA" id="ARBA00010618"/>
    </source>
</evidence>
<comment type="subunit">
    <text evidence="3 10">Part of the 50S ribosomal subunit.</text>
</comment>
<dbReference type="InterPro" id="IPR041988">
    <property type="entry name" value="Ribosomal_uL24_KOW"/>
</dbReference>
<dbReference type="InterPro" id="IPR005825">
    <property type="entry name" value="Ribosomal_uL24_CS"/>
</dbReference>
<dbReference type="FunFam" id="2.30.30.30:FF:000004">
    <property type="entry name" value="50S ribosomal protein L24"/>
    <property type="match status" value="1"/>
</dbReference>
<dbReference type="InterPro" id="IPR014722">
    <property type="entry name" value="Rib_uL2_dom2"/>
</dbReference>
<sequence>MPKLHIKKGDKVVVIAGKDKKKTGTVLAVFPKEQRALVQGVNIVKRHTKPNPANPEGGIIEKEAPIHVSNLMLADPKTGEPTRIGYKFLEDGTKVRYAKKSGEVID</sequence>
<evidence type="ECO:0000256" key="8">
    <source>
        <dbReference type="ARBA" id="ARBA00035206"/>
    </source>
</evidence>
<organism evidence="13 14">
    <name type="scientific">Alicyclobacillus macrosporangiidus</name>
    <dbReference type="NCBI Taxonomy" id="392015"/>
    <lineage>
        <taxon>Bacteria</taxon>
        <taxon>Bacillati</taxon>
        <taxon>Bacillota</taxon>
        <taxon>Bacilli</taxon>
        <taxon>Bacillales</taxon>
        <taxon>Alicyclobacillaceae</taxon>
        <taxon>Alicyclobacillus</taxon>
    </lineage>
</organism>
<evidence type="ECO:0000256" key="7">
    <source>
        <dbReference type="ARBA" id="ARBA00023274"/>
    </source>
</evidence>
<name>A0A1I7I7H2_9BACL</name>
<evidence type="ECO:0000256" key="4">
    <source>
        <dbReference type="ARBA" id="ARBA00022730"/>
    </source>
</evidence>
<evidence type="ECO:0000256" key="9">
    <source>
        <dbReference type="ARBA" id="ARBA00058688"/>
    </source>
</evidence>
<keyword evidence="5 10" id="KW-0694">RNA-binding</keyword>
<keyword evidence="7 10" id="KW-0687">Ribonucleoprotein</keyword>
<dbReference type="GO" id="GO:0019843">
    <property type="term" value="F:rRNA binding"/>
    <property type="evidence" value="ECO:0007669"/>
    <property type="project" value="UniProtKB-UniRule"/>
</dbReference>
<gene>
    <name evidence="10" type="primary">rplX</name>
    <name evidence="13" type="ORF">SAMN05421543_10646</name>
</gene>
<dbReference type="HAMAP" id="MF_01326_B">
    <property type="entry name" value="Ribosomal_uL24_B"/>
    <property type="match status" value="1"/>
</dbReference>
<evidence type="ECO:0000256" key="5">
    <source>
        <dbReference type="ARBA" id="ARBA00022884"/>
    </source>
</evidence>
<dbReference type="InterPro" id="IPR003256">
    <property type="entry name" value="Ribosomal_uL24"/>
</dbReference>
<keyword evidence="4 10" id="KW-0699">rRNA-binding</keyword>
<dbReference type="AlphaFoldDB" id="A0A1I7I7H2"/>
<dbReference type="Proteomes" id="UP000183508">
    <property type="component" value="Unassembled WGS sequence"/>
</dbReference>
<protein>
    <recommendedName>
        <fullName evidence="8 10">Large ribosomal subunit protein uL24</fullName>
    </recommendedName>
</protein>
<evidence type="ECO:0000313" key="13">
    <source>
        <dbReference type="EMBL" id="SFU68889.1"/>
    </source>
</evidence>
<dbReference type="PANTHER" id="PTHR12903">
    <property type="entry name" value="MITOCHONDRIAL RIBOSOMAL PROTEIN L24"/>
    <property type="match status" value="1"/>
</dbReference>
<dbReference type="CDD" id="cd06089">
    <property type="entry name" value="KOW_RPL26"/>
    <property type="match status" value="1"/>
</dbReference>
<reference evidence="14" key="1">
    <citation type="submission" date="2016-10" db="EMBL/GenBank/DDBJ databases">
        <authorList>
            <person name="Varghese N."/>
        </authorList>
    </citation>
    <scope>NUCLEOTIDE SEQUENCE [LARGE SCALE GENOMIC DNA]</scope>
    <source>
        <strain evidence="14">DSM 17980</strain>
    </source>
</reference>
<dbReference type="PROSITE" id="PS01108">
    <property type="entry name" value="RIBOSOMAL_L24"/>
    <property type="match status" value="1"/>
</dbReference>
<evidence type="ECO:0000256" key="1">
    <source>
        <dbReference type="ARBA" id="ARBA00004072"/>
    </source>
</evidence>
<comment type="function">
    <text evidence="1 10">One of two assembly initiator proteins, it binds directly to the 5'-end of the 23S rRNA, where it nucleates assembly of the 50S subunit.</text>
</comment>
<dbReference type="Gene3D" id="2.30.30.30">
    <property type="match status" value="1"/>
</dbReference>
<dbReference type="InterPro" id="IPR057264">
    <property type="entry name" value="Ribosomal_uL24_C"/>
</dbReference>
<evidence type="ECO:0000259" key="12">
    <source>
        <dbReference type="SMART" id="SM00739"/>
    </source>
</evidence>
<dbReference type="SMART" id="SM00739">
    <property type="entry name" value="KOW"/>
    <property type="match status" value="1"/>
</dbReference>
<dbReference type="InterPro" id="IPR008991">
    <property type="entry name" value="Translation_prot_SH3-like_sf"/>
</dbReference>
<dbReference type="InterPro" id="IPR005824">
    <property type="entry name" value="KOW"/>
</dbReference>
<dbReference type="eggNOG" id="COG0198">
    <property type="taxonomic scope" value="Bacteria"/>
</dbReference>
<proteinExistence type="inferred from homology"/>
<accession>A0A1I7I7H2</accession>
<evidence type="ECO:0000256" key="6">
    <source>
        <dbReference type="ARBA" id="ARBA00022980"/>
    </source>
</evidence>
<evidence type="ECO:0000256" key="11">
    <source>
        <dbReference type="RuleBase" id="RU003477"/>
    </source>
</evidence>
<evidence type="ECO:0000256" key="3">
    <source>
        <dbReference type="ARBA" id="ARBA00011838"/>
    </source>
</evidence>
<dbReference type="NCBIfam" id="TIGR01079">
    <property type="entry name" value="rplX_bact"/>
    <property type="match status" value="1"/>
</dbReference>
<feature type="domain" description="KOW" evidence="12">
    <location>
        <begin position="5"/>
        <end position="32"/>
    </location>
</feature>
<dbReference type="STRING" id="392015.SAMN05421543_10646"/>
<comment type="similarity">
    <text evidence="2 10 11">Belongs to the universal ribosomal protein uL24 family.</text>
</comment>
<dbReference type="Pfam" id="PF17136">
    <property type="entry name" value="ribosomal_L24"/>
    <property type="match status" value="1"/>
</dbReference>
<evidence type="ECO:0000256" key="10">
    <source>
        <dbReference type="HAMAP-Rule" id="MF_01326"/>
    </source>
</evidence>
<keyword evidence="6 10" id="KW-0689">Ribosomal protein</keyword>
<dbReference type="GO" id="GO:0006412">
    <property type="term" value="P:translation"/>
    <property type="evidence" value="ECO:0007669"/>
    <property type="project" value="UniProtKB-UniRule"/>
</dbReference>
<dbReference type="GO" id="GO:1990904">
    <property type="term" value="C:ribonucleoprotein complex"/>
    <property type="evidence" value="ECO:0007669"/>
    <property type="project" value="UniProtKB-KW"/>
</dbReference>